<dbReference type="InterPro" id="IPR047324">
    <property type="entry name" value="LbH_gamma_CA-like"/>
</dbReference>
<dbReference type="PANTHER" id="PTHR13061:SF29">
    <property type="entry name" value="GAMMA CARBONIC ANHYDRASE-LIKE 1, MITOCHONDRIAL-RELATED"/>
    <property type="match status" value="1"/>
</dbReference>
<evidence type="ECO:0000313" key="2">
    <source>
        <dbReference type="Proteomes" id="UP000431401"/>
    </source>
</evidence>
<dbReference type="SUPFAM" id="SSF51161">
    <property type="entry name" value="Trimeric LpxA-like enzymes"/>
    <property type="match status" value="1"/>
</dbReference>
<dbReference type="PANTHER" id="PTHR13061">
    <property type="entry name" value="DYNACTIN SUBUNIT P25"/>
    <property type="match status" value="1"/>
</dbReference>
<dbReference type="InterPro" id="IPR050484">
    <property type="entry name" value="Transf_Hexapept/Carb_Anhydrase"/>
</dbReference>
<keyword evidence="2" id="KW-1185">Reference proteome</keyword>
<dbReference type="InterPro" id="IPR011004">
    <property type="entry name" value="Trimer_LpxA-like_sf"/>
</dbReference>
<dbReference type="Proteomes" id="UP000431401">
    <property type="component" value="Unassembled WGS sequence"/>
</dbReference>
<name>A0A7K0DSB2_9NOCA</name>
<gene>
    <name evidence="1" type="primary">yrdA_2</name>
    <name evidence="1" type="ORF">NRB56_42440</name>
</gene>
<organism evidence="1 2">
    <name type="scientific">Nocardia aurantia</name>
    <dbReference type="NCBI Taxonomy" id="2585199"/>
    <lineage>
        <taxon>Bacteria</taxon>
        <taxon>Bacillati</taxon>
        <taxon>Actinomycetota</taxon>
        <taxon>Actinomycetes</taxon>
        <taxon>Mycobacteriales</taxon>
        <taxon>Nocardiaceae</taxon>
        <taxon>Nocardia</taxon>
    </lineage>
</organism>
<dbReference type="EMBL" id="WEGI01000009">
    <property type="protein sequence ID" value="MQY28660.1"/>
    <property type="molecule type" value="Genomic_DNA"/>
</dbReference>
<proteinExistence type="predicted"/>
<comment type="caution">
    <text evidence="1">The sequence shown here is derived from an EMBL/GenBank/DDBJ whole genome shotgun (WGS) entry which is preliminary data.</text>
</comment>
<dbReference type="CDD" id="cd04645">
    <property type="entry name" value="LbH_gamma_CA_like"/>
    <property type="match status" value="1"/>
</dbReference>
<dbReference type="AlphaFoldDB" id="A0A7K0DSB2"/>
<protein>
    <submittedName>
        <fullName evidence="1">Protein YrdA</fullName>
    </submittedName>
</protein>
<evidence type="ECO:0000313" key="1">
    <source>
        <dbReference type="EMBL" id="MQY28660.1"/>
    </source>
</evidence>
<dbReference type="Gene3D" id="2.160.10.10">
    <property type="entry name" value="Hexapeptide repeat proteins"/>
    <property type="match status" value="1"/>
</dbReference>
<reference evidence="1 2" key="1">
    <citation type="submission" date="2019-10" db="EMBL/GenBank/DDBJ databases">
        <title>Nocardia macrotermitis sp. nov. and Nocardia aurantia sp. nov., isolated from the gut of fungus growing-termite Macrotermes natalensis.</title>
        <authorList>
            <person name="Benndorf R."/>
            <person name="Schwitalla J."/>
            <person name="Martin K."/>
            <person name="De Beer W."/>
            <person name="Kaster A.-K."/>
            <person name="Vollmers J."/>
            <person name="Poulsen M."/>
            <person name="Beemelmanns C."/>
        </authorList>
    </citation>
    <scope>NUCLEOTIDE SEQUENCE [LARGE SCALE GENOMIC DNA]</scope>
    <source>
        <strain evidence="1 2">RB56</strain>
    </source>
</reference>
<accession>A0A7K0DSB2</accession>
<sequence length="188" mass="19368">MDGTGTAPYGDLVPLYEFEGKRPQVDPTAFIAPTATLVGDVRVEAGASVWYGAVLRADFAPIILRERSNVQDNAVIHTAPDVPVEIGAGATIAHSVMLHGASVGESTVVGNAATVLDGARIGAGSMIAADSLVPPGAEIPDGVLAAGSPAKVKKPIAGSSAELWVRVNPVAYAELAQRHRETIVEVQR</sequence>